<dbReference type="AlphaFoldDB" id="A0AB34J156"/>
<feature type="region of interest" description="Disordered" evidence="1">
    <location>
        <begin position="558"/>
        <end position="586"/>
    </location>
</feature>
<feature type="compositionally biased region" description="Polar residues" evidence="1">
    <location>
        <begin position="577"/>
        <end position="586"/>
    </location>
</feature>
<feature type="compositionally biased region" description="Basic and acidic residues" evidence="1">
    <location>
        <begin position="799"/>
        <end position="809"/>
    </location>
</feature>
<feature type="compositionally biased region" description="Acidic residues" evidence="1">
    <location>
        <begin position="775"/>
        <end position="798"/>
    </location>
</feature>
<protein>
    <recommendedName>
        <fullName evidence="4">CAP-Gly domain-containing protein</fullName>
    </recommendedName>
</protein>
<comment type="caution">
    <text evidence="2">The sequence shown here is derived from an EMBL/GenBank/DDBJ whole genome shotgun (WGS) entry which is preliminary data.</text>
</comment>
<evidence type="ECO:0000256" key="1">
    <source>
        <dbReference type="SAM" id="MobiDB-lite"/>
    </source>
</evidence>
<feature type="region of interest" description="Disordered" evidence="1">
    <location>
        <begin position="327"/>
        <end position="363"/>
    </location>
</feature>
<dbReference type="Proteomes" id="UP001515480">
    <property type="component" value="Unassembled WGS sequence"/>
</dbReference>
<feature type="region of interest" description="Disordered" evidence="1">
    <location>
        <begin position="435"/>
        <end position="467"/>
    </location>
</feature>
<feature type="region of interest" description="Disordered" evidence="1">
    <location>
        <begin position="675"/>
        <end position="724"/>
    </location>
</feature>
<evidence type="ECO:0000313" key="3">
    <source>
        <dbReference type="Proteomes" id="UP001515480"/>
    </source>
</evidence>
<feature type="region of interest" description="Disordered" evidence="1">
    <location>
        <begin position="160"/>
        <end position="182"/>
    </location>
</feature>
<feature type="compositionally biased region" description="Polar residues" evidence="1">
    <location>
        <begin position="163"/>
        <end position="173"/>
    </location>
</feature>
<feature type="compositionally biased region" description="Basic and acidic residues" evidence="1">
    <location>
        <begin position="435"/>
        <end position="455"/>
    </location>
</feature>
<organism evidence="2 3">
    <name type="scientific">Prymnesium parvum</name>
    <name type="common">Toxic golden alga</name>
    <dbReference type="NCBI Taxonomy" id="97485"/>
    <lineage>
        <taxon>Eukaryota</taxon>
        <taxon>Haptista</taxon>
        <taxon>Haptophyta</taxon>
        <taxon>Prymnesiophyceae</taxon>
        <taxon>Prymnesiales</taxon>
        <taxon>Prymnesiaceae</taxon>
        <taxon>Prymnesium</taxon>
    </lineage>
</organism>
<reference evidence="2 3" key="1">
    <citation type="journal article" date="2024" name="Science">
        <title>Giant polyketide synthase enzymes in the biosynthesis of giant marine polyether toxins.</title>
        <authorList>
            <person name="Fallon T.R."/>
            <person name="Shende V.V."/>
            <person name="Wierzbicki I.H."/>
            <person name="Pendleton A.L."/>
            <person name="Watervoot N.F."/>
            <person name="Auber R.P."/>
            <person name="Gonzalez D.J."/>
            <person name="Wisecaver J.H."/>
            <person name="Moore B.S."/>
        </authorList>
    </citation>
    <scope>NUCLEOTIDE SEQUENCE [LARGE SCALE GENOMIC DNA]</scope>
    <source>
        <strain evidence="2 3">12B1</strain>
    </source>
</reference>
<evidence type="ECO:0000313" key="2">
    <source>
        <dbReference type="EMBL" id="KAL1510260.1"/>
    </source>
</evidence>
<proteinExistence type="predicted"/>
<name>A0AB34J156_PRYPA</name>
<feature type="region of interest" description="Disordered" evidence="1">
    <location>
        <begin position="301"/>
        <end position="320"/>
    </location>
</feature>
<sequence length="809" mass="87445">MARLDNDSANVIGLLLGTRPSESNGASAILSDLKAAAAETSRPPEWELTPSPPLCTEEHSSPVEGIPKEDSLKEDEDHLQALVKRAAAATAAARHAKMLADEAFAELESACRERDQIESALREGARGESQTHIQSDLSEGVLEVQTQFDTAQSPILTDHGNLQEASHSPQRPCTSDGDDDEPRIVELCEPRLHGCPPVTDEEQESKSPWETAAAPCASSSWSEMPSISPAPASSTPFAFWIGCGVRVEGLRQRSDLNGCLGQIVDYSAGRYGVRILGRSDRRGNPLGVRLLPMNMVPGVLPEDAVSPSGPPSSATTDGRKEIRTRAQNLDMGEADKPVQTEPSTKQSKSPHTHSKHAGELTEDKLRHAAELEASRRRSAAEGAKAAEAIALQYAKAVSEEVKTRNMELAAVEPELPLDRPQRKKAEPCNINKPMQEMRYRPPQDTPREATTKDATHAASHPKGLTGKDAVDAEMGTLFGEGQSGMSGFVPVRSTEGFVVGDRVFVHGLEYHRELNGTAGTITGLSGGRFEVRLMGRRERSGAHVILWLPPENIRGRSQDGLSLDALPHPRNPAHVTSEASSKATGNDAQLIADSSGSIETDELGHVKHEKLVVDDDQAAEAIEKSGQVSASEKAREAMRVAAAYARSVQSPREVERAANEAKAAAIIASNVARAERREQIESEGSENSSHSESEQTGSSADEEENSSGAGRNDEPWWGDALRSDDVYIADTDRTEAVDRWKGWEFDDLGRAHKRPGRTEPLTADVPLDIFGAAADEPEIDTTTDEPEIDTTTDEPEIEELMHDIVHEAR</sequence>
<gene>
    <name evidence="2" type="ORF">AB1Y20_006584</name>
</gene>
<feature type="region of interest" description="Disordered" evidence="1">
    <location>
        <begin position="36"/>
        <end position="75"/>
    </location>
</feature>
<feature type="compositionally biased region" description="Basic and acidic residues" evidence="1">
    <location>
        <begin position="56"/>
        <end position="75"/>
    </location>
</feature>
<evidence type="ECO:0008006" key="4">
    <source>
        <dbReference type="Google" id="ProtNLM"/>
    </source>
</evidence>
<dbReference type="EMBL" id="JBGBPQ010000015">
    <property type="protein sequence ID" value="KAL1510260.1"/>
    <property type="molecule type" value="Genomic_DNA"/>
</dbReference>
<feature type="compositionally biased region" description="Low complexity" evidence="1">
    <location>
        <begin position="685"/>
        <end position="699"/>
    </location>
</feature>
<feature type="region of interest" description="Disordered" evidence="1">
    <location>
        <begin position="772"/>
        <end position="809"/>
    </location>
</feature>
<accession>A0AB34J156</accession>
<keyword evidence="3" id="KW-1185">Reference proteome</keyword>